<organism evidence="1">
    <name type="scientific">Cacopsylla melanoneura</name>
    <dbReference type="NCBI Taxonomy" id="428564"/>
    <lineage>
        <taxon>Eukaryota</taxon>
        <taxon>Metazoa</taxon>
        <taxon>Ecdysozoa</taxon>
        <taxon>Arthropoda</taxon>
        <taxon>Hexapoda</taxon>
        <taxon>Insecta</taxon>
        <taxon>Pterygota</taxon>
        <taxon>Neoptera</taxon>
        <taxon>Paraneoptera</taxon>
        <taxon>Hemiptera</taxon>
        <taxon>Sternorrhyncha</taxon>
        <taxon>Psylloidea</taxon>
        <taxon>Psyllidae</taxon>
        <taxon>Psyllinae</taxon>
        <taxon>Cacopsylla</taxon>
    </lineage>
</organism>
<protein>
    <submittedName>
        <fullName evidence="1">Uncharacterized protein</fullName>
    </submittedName>
</protein>
<accession>A0A8D8VLG4</accession>
<reference evidence="1" key="1">
    <citation type="submission" date="2021-05" db="EMBL/GenBank/DDBJ databases">
        <authorList>
            <person name="Alioto T."/>
            <person name="Alioto T."/>
            <person name="Gomez Garrido J."/>
        </authorList>
    </citation>
    <scope>NUCLEOTIDE SEQUENCE</scope>
</reference>
<dbReference type="EMBL" id="HBUF01064138">
    <property type="protein sequence ID" value="CAG6627033.1"/>
    <property type="molecule type" value="Transcribed_RNA"/>
</dbReference>
<dbReference type="AlphaFoldDB" id="A0A8D8VLG4"/>
<name>A0A8D8VLG4_9HEMI</name>
<sequence length="204" mass="24198">MLQPNLCWDSHMESVAKKMNTNIFLLRNLANSVSPNVLRTAYFGLIHPHLTYAVLAWGHSAIRERAFGLQRKAIRVIHGLGYRDPCNDAFRSLEIMTFPCLFIYQCLLYIKTNEHDFVRQRNLHSHNTRHQNDIRPEFTRLAKNQSGTRYWCVKFYNKLPVIIRERPLNAFKNYVRDFLIKKAFYTFEEFLDDSMADFNLPPMH</sequence>
<proteinExistence type="predicted"/>
<evidence type="ECO:0000313" key="1">
    <source>
        <dbReference type="EMBL" id="CAG6627033.1"/>
    </source>
</evidence>